<name>A0A0M7AC52_9HYPH</name>
<dbReference type="GeneID" id="97670674"/>
<dbReference type="STRING" id="311410.LA5095_00185"/>
<proteinExistence type="predicted"/>
<accession>A0A0M7AC52</accession>
<gene>
    <name evidence="2" type="ORF">LA5096_03326</name>
</gene>
<dbReference type="Proteomes" id="UP000049983">
    <property type="component" value="Unassembled WGS sequence"/>
</dbReference>
<dbReference type="RefSeq" id="WP_055111153.1">
    <property type="nucleotide sequence ID" value="NZ_CXWA01000006.1"/>
</dbReference>
<feature type="region of interest" description="Disordered" evidence="1">
    <location>
        <begin position="39"/>
        <end position="75"/>
    </location>
</feature>
<protein>
    <submittedName>
        <fullName evidence="2">Uncharacterized protein</fullName>
    </submittedName>
</protein>
<reference evidence="3" key="1">
    <citation type="submission" date="2015-07" db="EMBL/GenBank/DDBJ databases">
        <authorList>
            <person name="Rodrigo-Torres Lidia"/>
            <person name="Arahal R.David."/>
        </authorList>
    </citation>
    <scope>NUCLEOTIDE SEQUENCE [LARGE SCALE GENOMIC DNA]</scope>
    <source>
        <strain evidence="3">CECT 5096</strain>
    </source>
</reference>
<dbReference type="AlphaFoldDB" id="A0A0M7AC52"/>
<evidence type="ECO:0000313" key="3">
    <source>
        <dbReference type="Proteomes" id="UP000049983"/>
    </source>
</evidence>
<dbReference type="OrthoDB" id="7679531at2"/>
<organism evidence="2 3">
    <name type="scientific">Roseibium album</name>
    <dbReference type="NCBI Taxonomy" id="311410"/>
    <lineage>
        <taxon>Bacteria</taxon>
        <taxon>Pseudomonadati</taxon>
        <taxon>Pseudomonadota</taxon>
        <taxon>Alphaproteobacteria</taxon>
        <taxon>Hyphomicrobiales</taxon>
        <taxon>Stappiaceae</taxon>
        <taxon>Roseibium</taxon>
    </lineage>
</organism>
<sequence>MSTPINVTAGGSITAFHDIAALRGDGLHPKLLEALAKTGTVSGPPAENTTSDRNIIPVDFASRSSLPAPDRKASK</sequence>
<dbReference type="EMBL" id="CXWC01000011">
    <property type="protein sequence ID" value="CTQ72678.1"/>
    <property type="molecule type" value="Genomic_DNA"/>
</dbReference>
<keyword evidence="3" id="KW-1185">Reference proteome</keyword>
<evidence type="ECO:0000256" key="1">
    <source>
        <dbReference type="SAM" id="MobiDB-lite"/>
    </source>
</evidence>
<evidence type="ECO:0000313" key="2">
    <source>
        <dbReference type="EMBL" id="CTQ72678.1"/>
    </source>
</evidence>